<feature type="compositionally biased region" description="Low complexity" evidence="1">
    <location>
        <begin position="189"/>
        <end position="202"/>
    </location>
</feature>
<keyword evidence="5" id="KW-1185">Reference proteome</keyword>
<feature type="non-terminal residue" evidence="3">
    <location>
        <position position="1"/>
    </location>
</feature>
<evidence type="ECO:0000313" key="5">
    <source>
        <dbReference type="Proteomes" id="UP000019118"/>
    </source>
</evidence>
<dbReference type="AlphaFoldDB" id="N6TUW7"/>
<name>N6TUW7_DENPD</name>
<feature type="compositionally biased region" description="Polar residues" evidence="1">
    <location>
        <begin position="246"/>
        <end position="263"/>
    </location>
</feature>
<accession>N6TUW7</accession>
<feature type="compositionally biased region" description="Polar residues" evidence="1">
    <location>
        <begin position="203"/>
        <end position="215"/>
    </location>
</feature>
<dbReference type="HOGENOM" id="CLU_991322_0_0_1"/>
<feature type="compositionally biased region" description="Low complexity" evidence="1">
    <location>
        <begin position="264"/>
        <end position="278"/>
    </location>
</feature>
<evidence type="ECO:0000256" key="2">
    <source>
        <dbReference type="SAM" id="SignalP"/>
    </source>
</evidence>
<feature type="compositionally biased region" description="Basic and acidic residues" evidence="1">
    <location>
        <begin position="228"/>
        <end position="238"/>
    </location>
</feature>
<sequence length="329" mass="36953">MQWAVGVIFLVGFCVGTISSRALEESQQDAEEKLSDCVAVCNSHKNESNFSNSHYCECTFNGKGPQIRSKRRIKPKLTKRETVQDLVKKIKQMKADGLRASAVSIRPRQFEHFKKPVNKHNVLHKKAESSIGRNALHKNFENRLKELRARVSNRPLLKSRANNEPEEKSNLLNQFKIRQEELLEKLKKATSASARQSNNNANKMGSVNFLQNRINLPSPKLGSGIKSLRMEQRSKTDSSDLASPEPKSTTESPKNSSINAVKSTTTNLPATITNNNNNADDDKNVDTKNESAKKSDTLPMAIERLKEKQKETVLKIKDKISQNKSKSSN</sequence>
<evidence type="ECO:0000313" key="3">
    <source>
        <dbReference type="EMBL" id="ENN72181.1"/>
    </source>
</evidence>
<reference evidence="3 5" key="1">
    <citation type="journal article" date="2013" name="Genome Biol.">
        <title>Draft genome of the mountain pine beetle, Dendroctonus ponderosae Hopkins, a major forest pest.</title>
        <authorList>
            <person name="Keeling C.I."/>
            <person name="Yuen M.M."/>
            <person name="Liao N.Y."/>
            <person name="Docking T.R."/>
            <person name="Chan S.K."/>
            <person name="Taylor G.A."/>
            <person name="Palmquist D.L."/>
            <person name="Jackman S.D."/>
            <person name="Nguyen A."/>
            <person name="Li M."/>
            <person name="Henderson H."/>
            <person name="Janes J.K."/>
            <person name="Zhao Y."/>
            <person name="Pandoh P."/>
            <person name="Moore R."/>
            <person name="Sperling F.A."/>
            <person name="Huber D.P."/>
            <person name="Birol I."/>
            <person name="Jones S.J."/>
            <person name="Bohlmann J."/>
        </authorList>
    </citation>
    <scope>NUCLEOTIDE SEQUENCE</scope>
</reference>
<keyword evidence="2" id="KW-0732">Signal</keyword>
<protein>
    <submittedName>
        <fullName evidence="3 4">Uncharacterized protein</fullName>
    </submittedName>
</protein>
<proteinExistence type="predicted"/>
<gene>
    <name evidence="4" type="primary">109543379</name>
    <name evidence="3" type="ORF">YQE_11167</name>
</gene>
<dbReference type="EnsemblMetazoa" id="XM_019913066.1">
    <property type="protein sequence ID" value="XP_019768625.1"/>
    <property type="gene ID" value="LOC109543379"/>
</dbReference>
<reference evidence="4" key="2">
    <citation type="submission" date="2024-08" db="UniProtKB">
        <authorList>
            <consortium name="EnsemblMetazoa"/>
        </authorList>
    </citation>
    <scope>IDENTIFICATION</scope>
</reference>
<feature type="compositionally biased region" description="Basic and acidic residues" evidence="1">
    <location>
        <begin position="280"/>
        <end position="296"/>
    </location>
</feature>
<evidence type="ECO:0000313" key="4">
    <source>
        <dbReference type="EnsemblMetazoa" id="XP_019768625.1"/>
    </source>
</evidence>
<dbReference type="Proteomes" id="UP000019118">
    <property type="component" value="Unassembled WGS sequence"/>
</dbReference>
<feature type="region of interest" description="Disordered" evidence="1">
    <location>
        <begin position="188"/>
        <end position="301"/>
    </location>
</feature>
<organism evidence="3">
    <name type="scientific">Dendroctonus ponderosae</name>
    <name type="common">Mountain pine beetle</name>
    <dbReference type="NCBI Taxonomy" id="77166"/>
    <lineage>
        <taxon>Eukaryota</taxon>
        <taxon>Metazoa</taxon>
        <taxon>Ecdysozoa</taxon>
        <taxon>Arthropoda</taxon>
        <taxon>Hexapoda</taxon>
        <taxon>Insecta</taxon>
        <taxon>Pterygota</taxon>
        <taxon>Neoptera</taxon>
        <taxon>Endopterygota</taxon>
        <taxon>Coleoptera</taxon>
        <taxon>Polyphaga</taxon>
        <taxon>Cucujiformia</taxon>
        <taxon>Curculionidae</taxon>
        <taxon>Scolytinae</taxon>
        <taxon>Dendroctonus</taxon>
    </lineage>
</organism>
<dbReference type="EMBL" id="KB741238">
    <property type="protein sequence ID" value="ENN72181.1"/>
    <property type="molecule type" value="Genomic_DNA"/>
</dbReference>
<dbReference type="KEGG" id="dpa:109543379"/>
<feature type="signal peptide" evidence="2">
    <location>
        <begin position="1"/>
        <end position="22"/>
    </location>
</feature>
<evidence type="ECO:0000256" key="1">
    <source>
        <dbReference type="SAM" id="MobiDB-lite"/>
    </source>
</evidence>
<feature type="chain" id="PRO_5010971884" evidence="2">
    <location>
        <begin position="23"/>
        <end position="329"/>
    </location>
</feature>